<dbReference type="GO" id="GO:0030428">
    <property type="term" value="C:cell septum"/>
    <property type="evidence" value="ECO:0007669"/>
    <property type="project" value="TreeGrafter"/>
</dbReference>
<evidence type="ECO:0000256" key="2">
    <source>
        <dbReference type="ARBA" id="ARBA00015195"/>
    </source>
</evidence>
<feature type="region of interest" description="Disordered" evidence="11">
    <location>
        <begin position="128"/>
        <end position="156"/>
    </location>
</feature>
<dbReference type="KEGG" id="fms:M1R53_02340"/>
<feature type="compositionally biased region" description="Low complexity" evidence="11">
    <location>
        <begin position="143"/>
        <end position="156"/>
    </location>
</feature>
<dbReference type="PANTHER" id="PTHR34981:SF1">
    <property type="entry name" value="CELL DIVISION PROTEIN ZAPA"/>
    <property type="match status" value="1"/>
</dbReference>
<evidence type="ECO:0000313" key="13">
    <source>
        <dbReference type="Proteomes" id="UP000831151"/>
    </source>
</evidence>
<protein>
    <recommendedName>
        <fullName evidence="2">Cell division protein ZapA</fullName>
    </recommendedName>
    <alternativeName>
        <fullName evidence="9">Z ring-associated protein ZapA</fullName>
    </alternativeName>
</protein>
<evidence type="ECO:0000256" key="10">
    <source>
        <dbReference type="SAM" id="Coils"/>
    </source>
</evidence>
<sequence>MPERVTVHINGRDFNIRSEYDEKYVSDIAYYVNKLIKDLLANNPRLDSLMATTLATVNVTDELFKAQKKLSEYENTPINKSAEYMDLNEAYQEALKKIEKLQEELNNKADELVKTKLNTEDLYQQLSRIKEGTSQDSDSKTIKNNNKKNNNNNNVK</sequence>
<dbReference type="RefSeq" id="WP_106018028.1">
    <property type="nucleotide sequence ID" value="NZ_CP096649.1"/>
</dbReference>
<evidence type="ECO:0000256" key="8">
    <source>
        <dbReference type="ARBA" id="ARBA00026068"/>
    </source>
</evidence>
<dbReference type="GO" id="GO:0000921">
    <property type="term" value="P:septin ring assembly"/>
    <property type="evidence" value="ECO:0007669"/>
    <property type="project" value="TreeGrafter"/>
</dbReference>
<dbReference type="Pfam" id="PF05164">
    <property type="entry name" value="ZapA"/>
    <property type="match status" value="1"/>
</dbReference>
<evidence type="ECO:0000256" key="1">
    <source>
        <dbReference type="ARBA" id="ARBA00004496"/>
    </source>
</evidence>
<dbReference type="GO" id="GO:0032153">
    <property type="term" value="C:cell division site"/>
    <property type="evidence" value="ECO:0007669"/>
    <property type="project" value="TreeGrafter"/>
</dbReference>
<evidence type="ECO:0000256" key="7">
    <source>
        <dbReference type="ARBA" id="ARBA00024910"/>
    </source>
</evidence>
<keyword evidence="4 12" id="KW-0132">Cell division</keyword>
<dbReference type="Proteomes" id="UP000831151">
    <property type="component" value="Chromosome"/>
</dbReference>
<keyword evidence="6" id="KW-0131">Cell cycle</keyword>
<evidence type="ECO:0000256" key="11">
    <source>
        <dbReference type="SAM" id="MobiDB-lite"/>
    </source>
</evidence>
<evidence type="ECO:0000256" key="3">
    <source>
        <dbReference type="ARBA" id="ARBA00022490"/>
    </source>
</evidence>
<comment type="function">
    <text evidence="7">Activator of cell division through the inhibition of FtsZ GTPase activity, therefore promoting FtsZ assembly into bundles of protofilaments necessary for the formation of the division Z ring. It is recruited early at mid-cell but it is not essential for cell division.</text>
</comment>
<feature type="coiled-coil region" evidence="10">
    <location>
        <begin position="84"/>
        <end position="118"/>
    </location>
</feature>
<dbReference type="SUPFAM" id="SSF102829">
    <property type="entry name" value="Cell division protein ZapA-like"/>
    <property type="match status" value="1"/>
</dbReference>
<reference evidence="12" key="1">
    <citation type="submission" date="2022-04" db="EMBL/GenBank/DDBJ databases">
        <title>Complete genome sequences of Ezakiella coagulans and Fenollaria massiliensis.</title>
        <authorList>
            <person name="France M.T."/>
            <person name="Clifford J."/>
            <person name="Narina S."/>
            <person name="Rutt L."/>
            <person name="Ravel J."/>
        </authorList>
    </citation>
    <scope>NUCLEOTIDE SEQUENCE</scope>
    <source>
        <strain evidence="12">C0061C2</strain>
    </source>
</reference>
<feature type="compositionally biased region" description="Basic and acidic residues" evidence="11">
    <location>
        <begin position="128"/>
        <end position="141"/>
    </location>
</feature>
<dbReference type="PANTHER" id="PTHR34981">
    <property type="entry name" value="CELL DIVISION PROTEIN ZAPA"/>
    <property type="match status" value="1"/>
</dbReference>
<dbReference type="GO" id="GO:0043093">
    <property type="term" value="P:FtsZ-dependent cytokinesis"/>
    <property type="evidence" value="ECO:0007669"/>
    <property type="project" value="TreeGrafter"/>
</dbReference>
<evidence type="ECO:0000256" key="9">
    <source>
        <dbReference type="ARBA" id="ARBA00033158"/>
    </source>
</evidence>
<keyword evidence="10" id="KW-0175">Coiled coil</keyword>
<evidence type="ECO:0000313" key="12">
    <source>
        <dbReference type="EMBL" id="UQK59519.1"/>
    </source>
</evidence>
<dbReference type="Gene3D" id="6.10.250.790">
    <property type="match status" value="1"/>
</dbReference>
<keyword evidence="13" id="KW-1185">Reference proteome</keyword>
<comment type="subunit">
    <text evidence="8">Homodimer. Interacts with FtsZ.</text>
</comment>
<evidence type="ECO:0000256" key="6">
    <source>
        <dbReference type="ARBA" id="ARBA00023306"/>
    </source>
</evidence>
<comment type="subcellular location">
    <subcellularLocation>
        <location evidence="1">Cytoplasm</location>
    </subcellularLocation>
</comment>
<dbReference type="AlphaFoldDB" id="A0A9E7DK34"/>
<dbReference type="InterPro" id="IPR007838">
    <property type="entry name" value="Cell_div_ZapA-like"/>
</dbReference>
<proteinExistence type="predicted"/>
<dbReference type="EMBL" id="CP096649">
    <property type="protein sequence ID" value="UQK59519.1"/>
    <property type="molecule type" value="Genomic_DNA"/>
</dbReference>
<accession>A0A9E7DK34</accession>
<dbReference type="InterPro" id="IPR053712">
    <property type="entry name" value="Bac_CellDiv_Activator"/>
</dbReference>
<keyword evidence="5" id="KW-0717">Septation</keyword>
<keyword evidence="3" id="KW-0963">Cytoplasm</keyword>
<dbReference type="GO" id="GO:0000917">
    <property type="term" value="P:division septum assembly"/>
    <property type="evidence" value="ECO:0007669"/>
    <property type="project" value="UniProtKB-KW"/>
</dbReference>
<organism evidence="12 13">
    <name type="scientific">Fenollaria massiliensis</name>
    <dbReference type="NCBI Taxonomy" id="938288"/>
    <lineage>
        <taxon>Bacteria</taxon>
        <taxon>Bacillati</taxon>
        <taxon>Bacillota</taxon>
        <taxon>Clostridia</taxon>
        <taxon>Eubacteriales</taxon>
        <taxon>Fenollaria</taxon>
    </lineage>
</organism>
<name>A0A9E7DK34_9FIRM</name>
<evidence type="ECO:0000256" key="5">
    <source>
        <dbReference type="ARBA" id="ARBA00023210"/>
    </source>
</evidence>
<dbReference type="GO" id="GO:0005829">
    <property type="term" value="C:cytosol"/>
    <property type="evidence" value="ECO:0007669"/>
    <property type="project" value="TreeGrafter"/>
</dbReference>
<gene>
    <name evidence="12" type="ORF">M1R53_02340</name>
</gene>
<dbReference type="InterPro" id="IPR036192">
    <property type="entry name" value="Cell_div_ZapA-like_sf"/>
</dbReference>
<evidence type="ECO:0000256" key="4">
    <source>
        <dbReference type="ARBA" id="ARBA00022618"/>
    </source>
</evidence>